<organism evidence="14 15">
    <name type="scientific">Arabidopsis thaliana</name>
    <name type="common">Mouse-ear cress</name>
    <dbReference type="NCBI Taxonomy" id="3702"/>
    <lineage>
        <taxon>Eukaryota</taxon>
        <taxon>Viridiplantae</taxon>
        <taxon>Streptophyta</taxon>
        <taxon>Embryophyta</taxon>
        <taxon>Tracheophyta</taxon>
        <taxon>Spermatophyta</taxon>
        <taxon>Magnoliopsida</taxon>
        <taxon>eudicotyledons</taxon>
        <taxon>Gunneridae</taxon>
        <taxon>Pentapetalae</taxon>
        <taxon>rosids</taxon>
        <taxon>malvids</taxon>
        <taxon>Brassicales</taxon>
        <taxon>Brassicaceae</taxon>
        <taxon>Camelineae</taxon>
        <taxon>Arabidopsis</taxon>
    </lineage>
</organism>
<sequence>MHLKKSSVTERRLIGKDDSDQNQIPNPIHHHHQTQNKNRTAIDNKGSGFTKYNHPQGQNHHHTVDIPTGVDHFRRRSARARSGSISSFFPSNLLSSLSSYRPVIARFLRKLLRYTLRARLICFHLRFLLLLAVPPLYIFFLVINLRIFLRLVFVIITLSFILSISLRFALPHLTSIRLFVARLLTFIPARFSSSQPSTDRVVWSIGSKPVAENNKTNSGSWVQKYGTNDMYEGEFHRGKCSGSGVYYYSMKGKYEGEWIDGKYDGYGVETWSKGSRYRGQYRLGLRHGIGVYTFYTGDVYAGEWSNGQCHGCGVYTSEDGSRYDGEFKWGVKHGLGSYHFRNGDAYAGEYFADKMHGFGVYHFANGHKYEGAWHEGRRQGLGMYTFRNGDTQAGHWEDGVLSCPTEQTIRPGSSFTISHSKVVDAVEQARKAAEKAHEVVKVEERIKRAVMAANRAANAARVAAVKAVQSQTFHRNDGDLETNCTSSLNFPTVLTSPNSNSLPFNSILATELAEVFAVLTHFHLLDLLPKTGTISGPLTDNISTDSETISEEKKHGFCYYDLLGDFDTRLSILFVGGDSISDPSDLISASRFVMDPISAVSEELAEIEGQINDIFRALSNGFQKLEKIKDANRQSRQLEELTDKMRDCKSLIKDFDREIKSLESGNDASTNRMLNDRRQSMVKELNSYVALKKKYSSNLASNNKRVDLFDGPGEEHMEENVLLASNMSNQELMDKGNSMMDDTDQAIERGKKIVQETINVGTDTSAALKAQTEQMSRVVNELDSIHFSLKKASKLVKEIGRQVATDKCIMAFLFLIVIGVIAIIIVKIVNPNNKDIRDIPGVGLAPPAMNRRLLWNHY</sequence>
<dbReference type="PANTHER" id="PTHR23084:SF179">
    <property type="entry name" value="OS10G0565000 PROTEIN"/>
    <property type="match status" value="1"/>
</dbReference>
<evidence type="ECO:0000256" key="4">
    <source>
        <dbReference type="ARBA" id="ARBA00022737"/>
    </source>
</evidence>
<dbReference type="FunFam" id="2.20.110.10:FF:000002">
    <property type="entry name" value="Phosphatidylinositol 4-phosphate 5-kinase 8"/>
    <property type="match status" value="3"/>
</dbReference>
<dbReference type="Pfam" id="PF02493">
    <property type="entry name" value="MORN"/>
    <property type="match status" value="7"/>
</dbReference>
<comment type="similarity">
    <text evidence="9">Belongs to the novel plant SNARE family.</text>
</comment>
<dbReference type="SMART" id="SM00698">
    <property type="entry name" value="MORN"/>
    <property type="match status" value="7"/>
</dbReference>
<evidence type="ECO:0000256" key="9">
    <source>
        <dbReference type="ARBA" id="ARBA00061068"/>
    </source>
</evidence>
<dbReference type="SUPFAM" id="SSF58038">
    <property type="entry name" value="SNARE fusion complex"/>
    <property type="match status" value="1"/>
</dbReference>
<reference evidence="14 15" key="1">
    <citation type="submission" date="2020-09" db="EMBL/GenBank/DDBJ databases">
        <authorList>
            <person name="Ashkenazy H."/>
        </authorList>
    </citation>
    <scope>NUCLEOTIDE SEQUENCE [LARGE SCALE GENOMIC DNA]</scope>
    <source>
        <strain evidence="15">cv. Cdm-0</strain>
    </source>
</reference>
<evidence type="ECO:0000313" key="14">
    <source>
        <dbReference type="EMBL" id="CAD5320412.1"/>
    </source>
</evidence>
<dbReference type="PANTHER" id="PTHR23084">
    <property type="entry name" value="PHOSPHATIDYLINOSITOL-4-PHOSPHATE 5-KINASE RELATED"/>
    <property type="match status" value="1"/>
</dbReference>
<protein>
    <submittedName>
        <fullName evidence="14">(thale cress) hypothetical protein</fullName>
    </submittedName>
</protein>
<dbReference type="InterPro" id="IPR044766">
    <property type="entry name" value="NPSN/SNAP25-like_N_SNARE"/>
</dbReference>
<dbReference type="PROSITE" id="PS50192">
    <property type="entry name" value="T_SNARE"/>
    <property type="match status" value="1"/>
</dbReference>
<feature type="transmembrane region" description="Helical" evidence="12">
    <location>
        <begin position="147"/>
        <end position="166"/>
    </location>
</feature>
<evidence type="ECO:0000256" key="1">
    <source>
        <dbReference type="ARBA" id="ARBA00004211"/>
    </source>
</evidence>
<feature type="region of interest" description="Disordered" evidence="11">
    <location>
        <begin position="1"/>
        <end position="66"/>
    </location>
</feature>
<feature type="transmembrane region" description="Helical" evidence="12">
    <location>
        <begin position="120"/>
        <end position="141"/>
    </location>
</feature>
<dbReference type="GO" id="GO:0031201">
    <property type="term" value="C:SNARE complex"/>
    <property type="evidence" value="ECO:0007669"/>
    <property type="project" value="InterPro"/>
</dbReference>
<keyword evidence="8 12" id="KW-0472">Membrane</keyword>
<evidence type="ECO:0000259" key="13">
    <source>
        <dbReference type="PROSITE" id="PS50192"/>
    </source>
</evidence>
<keyword evidence="7 10" id="KW-0175">Coiled coil</keyword>
<name>A0A7G2EDC4_ARATH</name>
<keyword evidence="2" id="KW-0813">Transport</keyword>
<dbReference type="SUPFAM" id="SSF82185">
    <property type="entry name" value="Histone H3 K4-specific methyltransferase SET7/9 N-terminal domain"/>
    <property type="match status" value="2"/>
</dbReference>
<evidence type="ECO:0000256" key="11">
    <source>
        <dbReference type="SAM" id="MobiDB-lite"/>
    </source>
</evidence>
<dbReference type="AlphaFoldDB" id="A0A7G2EDC4"/>
<comment type="subcellular location">
    <subcellularLocation>
        <location evidence="1">Membrane</location>
        <topology evidence="1">Single-pass type IV membrane protein</topology>
    </subcellularLocation>
</comment>
<evidence type="ECO:0000256" key="3">
    <source>
        <dbReference type="ARBA" id="ARBA00022692"/>
    </source>
</evidence>
<dbReference type="Gene3D" id="1.20.5.110">
    <property type="match status" value="1"/>
</dbReference>
<keyword evidence="6 12" id="KW-1133">Transmembrane helix</keyword>
<dbReference type="SMART" id="SM00397">
    <property type="entry name" value="t_SNARE"/>
    <property type="match status" value="1"/>
</dbReference>
<evidence type="ECO:0000256" key="12">
    <source>
        <dbReference type="SAM" id="Phobius"/>
    </source>
</evidence>
<dbReference type="GO" id="GO:0005484">
    <property type="term" value="F:SNAP receptor activity"/>
    <property type="evidence" value="ECO:0007669"/>
    <property type="project" value="InterPro"/>
</dbReference>
<accession>A0A7G2EDC4</accession>
<feature type="coiled-coil region" evidence="10">
    <location>
        <begin position="631"/>
        <end position="658"/>
    </location>
</feature>
<evidence type="ECO:0000256" key="2">
    <source>
        <dbReference type="ARBA" id="ARBA00022448"/>
    </source>
</evidence>
<feature type="compositionally biased region" description="Basic and acidic residues" evidence="11">
    <location>
        <begin position="7"/>
        <end position="19"/>
    </location>
</feature>
<evidence type="ECO:0000256" key="8">
    <source>
        <dbReference type="ARBA" id="ARBA00023136"/>
    </source>
</evidence>
<feature type="transmembrane region" description="Helical" evidence="12">
    <location>
        <begin position="809"/>
        <end position="829"/>
    </location>
</feature>
<feature type="domain" description="T-SNARE coiled-coil homology" evidence="13">
    <location>
        <begin position="737"/>
        <end position="799"/>
    </location>
</feature>
<dbReference type="GO" id="GO:0015031">
    <property type="term" value="P:protein transport"/>
    <property type="evidence" value="ECO:0007669"/>
    <property type="project" value="UniProtKB-KW"/>
</dbReference>
<keyword evidence="4" id="KW-0677">Repeat</keyword>
<dbReference type="CDD" id="cd15861">
    <property type="entry name" value="SNARE_SNAP25N_23N_29N_SEC9N"/>
    <property type="match status" value="1"/>
</dbReference>
<evidence type="ECO:0000256" key="10">
    <source>
        <dbReference type="SAM" id="Coils"/>
    </source>
</evidence>
<evidence type="ECO:0000256" key="7">
    <source>
        <dbReference type="ARBA" id="ARBA00023054"/>
    </source>
</evidence>
<evidence type="ECO:0000313" key="15">
    <source>
        <dbReference type="Proteomes" id="UP000516314"/>
    </source>
</evidence>
<dbReference type="Gene3D" id="2.20.110.10">
    <property type="entry name" value="Histone H3 K4-specific methyltransferase SET7/9 N-terminal domain"/>
    <property type="match status" value="4"/>
</dbReference>
<proteinExistence type="inferred from homology"/>
<dbReference type="Proteomes" id="UP000516314">
    <property type="component" value="Chromosome 2"/>
</dbReference>
<dbReference type="FunFam" id="1.20.5.110:FF:000021">
    <property type="entry name" value="novel plant SNARE 11"/>
    <property type="match status" value="1"/>
</dbReference>
<dbReference type="EMBL" id="LR881467">
    <property type="protein sequence ID" value="CAD5320412.1"/>
    <property type="molecule type" value="Genomic_DNA"/>
</dbReference>
<gene>
    <name evidence="14" type="ORF">AT9943_LOCUS8537</name>
</gene>
<evidence type="ECO:0000256" key="6">
    <source>
        <dbReference type="ARBA" id="ARBA00022989"/>
    </source>
</evidence>
<dbReference type="InterPro" id="IPR000727">
    <property type="entry name" value="T_SNARE_dom"/>
</dbReference>
<dbReference type="InterPro" id="IPR003409">
    <property type="entry name" value="MORN"/>
</dbReference>
<keyword evidence="5" id="KW-0653">Protein transport</keyword>
<keyword evidence="3 12" id="KW-0812">Transmembrane</keyword>
<evidence type="ECO:0000256" key="5">
    <source>
        <dbReference type="ARBA" id="ARBA00022927"/>
    </source>
</evidence>